<evidence type="ECO:0000259" key="3">
    <source>
        <dbReference type="Pfam" id="PF01408"/>
    </source>
</evidence>
<evidence type="ECO:0000256" key="1">
    <source>
        <dbReference type="ARBA" id="ARBA00010928"/>
    </source>
</evidence>
<comment type="similarity">
    <text evidence="1">Belongs to the Gfo/Idh/MocA family.</text>
</comment>
<dbReference type="EMBL" id="FORY01000023">
    <property type="protein sequence ID" value="SFK05220.1"/>
    <property type="molecule type" value="Genomic_DNA"/>
</dbReference>
<dbReference type="GO" id="GO:0016491">
    <property type="term" value="F:oxidoreductase activity"/>
    <property type="evidence" value="ECO:0007669"/>
    <property type="project" value="UniProtKB-KW"/>
</dbReference>
<dbReference type="InterPro" id="IPR050984">
    <property type="entry name" value="Gfo/Idh/MocA_domain"/>
</dbReference>
<dbReference type="PANTHER" id="PTHR22604:SF105">
    <property type="entry name" value="TRANS-1,2-DIHYDROBENZENE-1,2-DIOL DEHYDROGENASE"/>
    <property type="match status" value="1"/>
</dbReference>
<dbReference type="Gene3D" id="3.30.360.10">
    <property type="entry name" value="Dihydrodipicolinate Reductase, domain 2"/>
    <property type="match status" value="1"/>
</dbReference>
<evidence type="ECO:0000259" key="4">
    <source>
        <dbReference type="Pfam" id="PF22725"/>
    </source>
</evidence>
<dbReference type="SUPFAM" id="SSF55347">
    <property type="entry name" value="Glyceraldehyde-3-phosphate dehydrogenase-like, C-terminal domain"/>
    <property type="match status" value="1"/>
</dbReference>
<dbReference type="GeneID" id="98664431"/>
<dbReference type="Pfam" id="PF01408">
    <property type="entry name" value="GFO_IDH_MocA"/>
    <property type="match status" value="1"/>
</dbReference>
<dbReference type="InterPro" id="IPR036291">
    <property type="entry name" value="NAD(P)-bd_dom_sf"/>
</dbReference>
<name>A0A1I3WCT2_9RHOB</name>
<evidence type="ECO:0000256" key="2">
    <source>
        <dbReference type="ARBA" id="ARBA00023002"/>
    </source>
</evidence>
<dbReference type="Gene3D" id="3.40.50.720">
    <property type="entry name" value="NAD(P)-binding Rossmann-like Domain"/>
    <property type="match status" value="1"/>
</dbReference>
<keyword evidence="6" id="KW-1185">Reference proteome</keyword>
<organism evidence="5 6">
    <name type="scientific">Celeribacter halophilus</name>
    <dbReference type="NCBI Taxonomy" id="576117"/>
    <lineage>
        <taxon>Bacteria</taxon>
        <taxon>Pseudomonadati</taxon>
        <taxon>Pseudomonadota</taxon>
        <taxon>Alphaproteobacteria</taxon>
        <taxon>Rhodobacterales</taxon>
        <taxon>Roseobacteraceae</taxon>
        <taxon>Celeribacter</taxon>
    </lineage>
</organism>
<accession>A0A1I3WCT2</accession>
<protein>
    <submittedName>
        <fullName evidence="5">Predicted dehydrogenase</fullName>
    </submittedName>
</protein>
<dbReference type="OrthoDB" id="9815825at2"/>
<gene>
    <name evidence="5" type="ORF">SAMN04488138_12326</name>
</gene>
<dbReference type="RefSeq" id="WP_066606607.1">
    <property type="nucleotide sequence ID" value="NZ_FORY01000023.1"/>
</dbReference>
<dbReference type="GO" id="GO:0000166">
    <property type="term" value="F:nucleotide binding"/>
    <property type="evidence" value="ECO:0007669"/>
    <property type="project" value="InterPro"/>
</dbReference>
<dbReference type="Pfam" id="PF22725">
    <property type="entry name" value="GFO_IDH_MocA_C3"/>
    <property type="match status" value="1"/>
</dbReference>
<evidence type="ECO:0000313" key="5">
    <source>
        <dbReference type="EMBL" id="SFK05220.1"/>
    </source>
</evidence>
<dbReference type="PANTHER" id="PTHR22604">
    <property type="entry name" value="OXIDOREDUCTASES"/>
    <property type="match status" value="1"/>
</dbReference>
<dbReference type="SUPFAM" id="SSF51735">
    <property type="entry name" value="NAD(P)-binding Rossmann-fold domains"/>
    <property type="match status" value="1"/>
</dbReference>
<dbReference type="InterPro" id="IPR000683">
    <property type="entry name" value="Gfo/Idh/MocA-like_OxRdtase_N"/>
</dbReference>
<dbReference type="STRING" id="576117.SAMN04488138_12326"/>
<keyword evidence="2" id="KW-0560">Oxidoreductase</keyword>
<sequence length="350" mass="37718">MSDQNTDITPLRWGVLSTASIARKAMLPALRAAQGCTLAAIASRDAARASEVAQQFDIPRTYSSYEALLADPDIDAIYNPLPNHLHVPMTLMALEAGKHVLCEKPLALTFAEADRLTDTARRCGKIVTEAYMTRHHPQWRRAKALVQAGRIGRLTGIQVLFSYCNTDPANVRNQADIGGGGLNDIGCYAIDAARFFFDSEPEALTATMDRDPAFGTDRLTTGAVRFSNGRHLGFTVATQSALVQQLTLLGTEGYITLDAPFNCPPDHTAHLVIDTGADLLGGGREVETIAPADQYRAQAESFTDQVLTGAPMPSSSADICRNAAALETLARAAETGRWESLHYIETLTGV</sequence>
<dbReference type="InterPro" id="IPR055170">
    <property type="entry name" value="GFO_IDH_MocA-like_dom"/>
</dbReference>
<feature type="domain" description="Gfo/Idh/MocA-like oxidoreductase N-terminal" evidence="3">
    <location>
        <begin position="12"/>
        <end position="130"/>
    </location>
</feature>
<reference evidence="5 6" key="1">
    <citation type="submission" date="2016-10" db="EMBL/GenBank/DDBJ databases">
        <authorList>
            <person name="de Groot N.N."/>
        </authorList>
    </citation>
    <scope>NUCLEOTIDE SEQUENCE [LARGE SCALE GENOMIC DNA]</scope>
    <source>
        <strain evidence="5 6">CGMCC 1.8891</strain>
    </source>
</reference>
<proteinExistence type="inferred from homology"/>
<evidence type="ECO:0000313" key="6">
    <source>
        <dbReference type="Proteomes" id="UP000183299"/>
    </source>
</evidence>
<feature type="domain" description="GFO/IDH/MocA-like oxidoreductase" evidence="4">
    <location>
        <begin position="139"/>
        <end position="255"/>
    </location>
</feature>
<dbReference type="Proteomes" id="UP000183299">
    <property type="component" value="Unassembled WGS sequence"/>
</dbReference>
<dbReference type="AlphaFoldDB" id="A0A1I3WCT2"/>